<protein>
    <submittedName>
        <fullName evidence="1">Uncharacterized protein</fullName>
    </submittedName>
</protein>
<comment type="caution">
    <text evidence="1">The sequence shown here is derived from an EMBL/GenBank/DDBJ whole genome shotgun (WGS) entry which is preliminary data.</text>
</comment>
<evidence type="ECO:0000313" key="2">
    <source>
        <dbReference type="Proteomes" id="UP000265520"/>
    </source>
</evidence>
<feature type="non-terminal residue" evidence="1">
    <location>
        <position position="1"/>
    </location>
</feature>
<name>A0A392V7P2_9FABA</name>
<dbReference type="AlphaFoldDB" id="A0A392V7P2"/>
<dbReference type="EMBL" id="LXQA011055570">
    <property type="protein sequence ID" value="MCI82961.1"/>
    <property type="molecule type" value="Genomic_DNA"/>
</dbReference>
<dbReference type="Proteomes" id="UP000265520">
    <property type="component" value="Unassembled WGS sequence"/>
</dbReference>
<proteinExistence type="predicted"/>
<sequence>NMSTMKAEGRTVKFVMADLMEGMAWRIVTQRRAVRGMCGRECLVMGFG</sequence>
<evidence type="ECO:0000313" key="1">
    <source>
        <dbReference type="EMBL" id="MCI82961.1"/>
    </source>
</evidence>
<accession>A0A392V7P2</accession>
<reference evidence="1 2" key="1">
    <citation type="journal article" date="2018" name="Front. Plant Sci.">
        <title>Red Clover (Trifolium pratense) and Zigzag Clover (T. medium) - A Picture of Genomic Similarities and Differences.</title>
        <authorList>
            <person name="Dluhosova J."/>
            <person name="Istvanek J."/>
            <person name="Nedelnik J."/>
            <person name="Repkova J."/>
        </authorList>
    </citation>
    <scope>NUCLEOTIDE SEQUENCE [LARGE SCALE GENOMIC DNA]</scope>
    <source>
        <strain evidence="2">cv. 10/8</strain>
        <tissue evidence="1">Leaf</tissue>
    </source>
</reference>
<organism evidence="1 2">
    <name type="scientific">Trifolium medium</name>
    <dbReference type="NCBI Taxonomy" id="97028"/>
    <lineage>
        <taxon>Eukaryota</taxon>
        <taxon>Viridiplantae</taxon>
        <taxon>Streptophyta</taxon>
        <taxon>Embryophyta</taxon>
        <taxon>Tracheophyta</taxon>
        <taxon>Spermatophyta</taxon>
        <taxon>Magnoliopsida</taxon>
        <taxon>eudicotyledons</taxon>
        <taxon>Gunneridae</taxon>
        <taxon>Pentapetalae</taxon>
        <taxon>rosids</taxon>
        <taxon>fabids</taxon>
        <taxon>Fabales</taxon>
        <taxon>Fabaceae</taxon>
        <taxon>Papilionoideae</taxon>
        <taxon>50 kb inversion clade</taxon>
        <taxon>NPAAA clade</taxon>
        <taxon>Hologalegina</taxon>
        <taxon>IRL clade</taxon>
        <taxon>Trifolieae</taxon>
        <taxon>Trifolium</taxon>
    </lineage>
</organism>
<keyword evidence="2" id="KW-1185">Reference proteome</keyword>